<dbReference type="RefSeq" id="XP_026761030.1">
    <property type="nucleotide sequence ID" value="XM_026905229.3"/>
</dbReference>
<dbReference type="GO" id="GO:0006261">
    <property type="term" value="P:DNA-templated DNA replication"/>
    <property type="evidence" value="ECO:0007669"/>
    <property type="project" value="TreeGrafter"/>
</dbReference>
<comment type="subcellular location">
    <subcellularLocation>
        <location evidence="1">Nucleus</location>
    </subcellularLocation>
</comment>
<evidence type="ECO:0000256" key="3">
    <source>
        <dbReference type="ARBA" id="ARBA00015405"/>
    </source>
</evidence>
<gene>
    <name evidence="7" type="primary">LOC113519970</name>
</gene>
<evidence type="ECO:0000256" key="2">
    <source>
        <dbReference type="ARBA" id="ARBA00007925"/>
    </source>
</evidence>
<evidence type="ECO:0000256" key="1">
    <source>
        <dbReference type="ARBA" id="ARBA00004123"/>
    </source>
</evidence>
<dbReference type="PANTHER" id="PTHR13489:SF0">
    <property type="entry name" value="MINI-CHROMOSOME MAINTENANCE COMPLEX-BINDING PROTEIN"/>
    <property type="match status" value="1"/>
</dbReference>
<sequence length="602" mass="69308">MHVLNCDFDSVTPELWMANEEEWREKLLNLPNWYQIPLINCNASHNLADSKLVRFRGMIQDMHNPEFYFEEFQVYNTVTKEVKHKSGKYRDTANVLENEKINYTENFKGAQRQTMVVVSMPGLSDWAQQIEEKHNTLKHLEQQPNTSRRLQSSTKLKRSYDDTEDDNNAMEVGETEASKEMKIAETVSDTSSVLSREHLLNFPLPDMPSKSCIVKIYHESDNLKLNNMVEVIGFLSVDPALSGEFQIEKNALEPQLETDAETITHNPPPSLVPRVHAVYVKKLEHCNPLVKDNIDKNTVLKEASTAREHLMKALSELLLGDQLAAEYLICHLIASVYLRQDTLTLGQFCLNISNLPTEKYPNYAKQLYDIVKQFVTKSYYLPLTIENMNTLALLPKKDYECNRLTSGVLQLSNHTHLVLDETKMEQGTLDATGVGNITALGNMIQNQRVEYDFKYYKMEFDSDIPVLILSEGKSLLPSDYHVPLKPEESSLKIFDAIVEATTYYLKEEIMNVIRSYLTSLKLVKYTISEDLQFVEDDFIEMRRTSDSEDSVTADDLHRLLVLARLVSLSRGHDTLTKECWDMTKHMESQRLQRLKNKRSTTL</sequence>
<evidence type="ECO:0000256" key="5">
    <source>
        <dbReference type="SAM" id="MobiDB-lite"/>
    </source>
</evidence>
<reference evidence="7" key="1">
    <citation type="submission" date="2025-08" db="UniProtKB">
        <authorList>
            <consortium name="RefSeq"/>
        </authorList>
    </citation>
    <scope>IDENTIFICATION</scope>
    <source>
        <tissue evidence="7">Whole larvae</tissue>
    </source>
</reference>
<feature type="compositionally biased region" description="Polar residues" evidence="5">
    <location>
        <begin position="142"/>
        <end position="154"/>
    </location>
</feature>
<dbReference type="InParanoid" id="A0A6J1WXQ3"/>
<evidence type="ECO:0000313" key="6">
    <source>
        <dbReference type="Proteomes" id="UP001652740"/>
    </source>
</evidence>
<dbReference type="GO" id="GO:0003682">
    <property type="term" value="F:chromatin binding"/>
    <property type="evidence" value="ECO:0007669"/>
    <property type="project" value="TreeGrafter"/>
</dbReference>
<dbReference type="PANTHER" id="PTHR13489">
    <property type="entry name" value="MINI-CHROMOSOME MAINTENANCE COMPLEX-BINDING PROTEIN"/>
    <property type="match status" value="1"/>
</dbReference>
<keyword evidence="6" id="KW-1185">Reference proteome</keyword>
<dbReference type="GeneID" id="113519970"/>
<name>A0A6J1WXQ3_GALME</name>
<dbReference type="Proteomes" id="UP001652740">
    <property type="component" value="Unplaced"/>
</dbReference>
<evidence type="ECO:0000256" key="4">
    <source>
        <dbReference type="ARBA" id="ARBA00023242"/>
    </source>
</evidence>
<dbReference type="GO" id="GO:0005634">
    <property type="term" value="C:nucleus"/>
    <property type="evidence" value="ECO:0007669"/>
    <property type="project" value="UniProtKB-SubCell"/>
</dbReference>
<feature type="region of interest" description="Disordered" evidence="5">
    <location>
        <begin position="137"/>
        <end position="167"/>
    </location>
</feature>
<dbReference type="OrthoDB" id="329666at2759"/>
<dbReference type="Pfam" id="PF09739">
    <property type="entry name" value="MCM_bind"/>
    <property type="match status" value="1"/>
</dbReference>
<protein>
    <recommendedName>
        <fullName evidence="3">Mini-chromosome maintenance complex-binding protein</fullName>
    </recommendedName>
</protein>
<dbReference type="KEGG" id="gmw:113519970"/>
<keyword evidence="4" id="KW-0539">Nucleus</keyword>
<proteinExistence type="inferred from homology"/>
<evidence type="ECO:0000313" key="7">
    <source>
        <dbReference type="RefSeq" id="XP_026761030.1"/>
    </source>
</evidence>
<dbReference type="InterPro" id="IPR019140">
    <property type="entry name" value="MCM_complex-bd"/>
</dbReference>
<comment type="similarity">
    <text evidence="2">Belongs to the MCMBP family.</text>
</comment>
<organism evidence="6 7">
    <name type="scientific">Galleria mellonella</name>
    <name type="common">Greater wax moth</name>
    <dbReference type="NCBI Taxonomy" id="7137"/>
    <lineage>
        <taxon>Eukaryota</taxon>
        <taxon>Metazoa</taxon>
        <taxon>Ecdysozoa</taxon>
        <taxon>Arthropoda</taxon>
        <taxon>Hexapoda</taxon>
        <taxon>Insecta</taxon>
        <taxon>Pterygota</taxon>
        <taxon>Neoptera</taxon>
        <taxon>Endopterygota</taxon>
        <taxon>Lepidoptera</taxon>
        <taxon>Glossata</taxon>
        <taxon>Ditrysia</taxon>
        <taxon>Pyraloidea</taxon>
        <taxon>Pyralidae</taxon>
        <taxon>Galleriinae</taxon>
        <taxon>Galleria</taxon>
    </lineage>
</organism>
<dbReference type="FunCoup" id="A0A6J1WXQ3">
    <property type="interactions" value="1948"/>
</dbReference>
<dbReference type="AlphaFoldDB" id="A0A6J1WXQ3"/>
<accession>A0A6J1WXQ3</accession>